<gene>
    <name evidence="3" type="ORF">PZA18_21650</name>
</gene>
<accession>A0ABT7E3N0</accession>
<evidence type="ECO:0000256" key="1">
    <source>
        <dbReference type="PROSITE-ProRule" id="PRU00284"/>
    </source>
</evidence>
<reference evidence="3" key="1">
    <citation type="submission" date="2023-03" db="EMBL/GenBank/DDBJ databases">
        <title>Chitinimonas shenzhenensis gen. nov., sp. nov., a novel member of family Burkholderiaceae isolated from activated sludge collected in Shen Zhen, China.</title>
        <authorList>
            <person name="Wang X."/>
        </authorList>
    </citation>
    <scope>NUCLEOTIDE SEQUENCE</scope>
    <source>
        <strain evidence="3">DQS-5</strain>
    </source>
</reference>
<keyword evidence="4" id="KW-1185">Reference proteome</keyword>
<dbReference type="Gene3D" id="6.10.250.3200">
    <property type="match status" value="1"/>
</dbReference>
<sequence>MSTGLQQAVAINESIKDVRGHCRQISLMGLNALILAQGVGQDAKGFAVMANEVRQLSIRLGKQMDLLHHLSITMLKLDSITSRGERRRMVFDRTAQLRATGNYLDKLQARLQQAGAAAQKEAVRLRSELGSTLDTALQAAMYGIAIARQARIESAYSHSHAAQLGAVSDDFRREIDAILPRLDELQKMLEHKT</sequence>
<feature type="domain" description="Methyl-accepting transducer" evidence="2">
    <location>
        <begin position="1"/>
        <end position="59"/>
    </location>
</feature>
<dbReference type="EMBL" id="JARRAF010000045">
    <property type="protein sequence ID" value="MDK2126654.1"/>
    <property type="molecule type" value="Genomic_DNA"/>
</dbReference>
<dbReference type="PROSITE" id="PS50111">
    <property type="entry name" value="CHEMOTAXIS_TRANSDUC_2"/>
    <property type="match status" value="1"/>
</dbReference>
<dbReference type="RefSeq" id="WP_284102973.1">
    <property type="nucleotide sequence ID" value="NZ_JARRAF010000045.1"/>
</dbReference>
<evidence type="ECO:0000313" key="3">
    <source>
        <dbReference type="EMBL" id="MDK2126654.1"/>
    </source>
</evidence>
<comment type="caution">
    <text evidence="3">The sequence shown here is derived from an EMBL/GenBank/DDBJ whole genome shotgun (WGS) entry which is preliminary data.</text>
</comment>
<keyword evidence="1" id="KW-0807">Transducer</keyword>
<name>A0ABT7E3N0_9NEIS</name>
<proteinExistence type="predicted"/>
<dbReference type="SUPFAM" id="SSF58104">
    <property type="entry name" value="Methyl-accepting chemotaxis protein (MCP) signaling domain"/>
    <property type="match status" value="1"/>
</dbReference>
<dbReference type="Proteomes" id="UP001172778">
    <property type="component" value="Unassembled WGS sequence"/>
</dbReference>
<dbReference type="InterPro" id="IPR004089">
    <property type="entry name" value="MCPsignal_dom"/>
</dbReference>
<protein>
    <recommendedName>
        <fullName evidence="2">Methyl-accepting transducer domain-containing protein</fullName>
    </recommendedName>
</protein>
<evidence type="ECO:0000313" key="4">
    <source>
        <dbReference type="Proteomes" id="UP001172778"/>
    </source>
</evidence>
<organism evidence="3 4">
    <name type="scientific">Parachitinimonas caeni</name>
    <dbReference type="NCBI Taxonomy" id="3031301"/>
    <lineage>
        <taxon>Bacteria</taxon>
        <taxon>Pseudomonadati</taxon>
        <taxon>Pseudomonadota</taxon>
        <taxon>Betaproteobacteria</taxon>
        <taxon>Neisseriales</taxon>
        <taxon>Chitinibacteraceae</taxon>
        <taxon>Parachitinimonas</taxon>
    </lineage>
</organism>
<evidence type="ECO:0000259" key="2">
    <source>
        <dbReference type="PROSITE" id="PS50111"/>
    </source>
</evidence>